<evidence type="ECO:0000256" key="1">
    <source>
        <dbReference type="SAM" id="SignalP"/>
    </source>
</evidence>
<dbReference type="OrthoDB" id="5768302at2"/>
<dbReference type="Proteomes" id="UP000287865">
    <property type="component" value="Unassembled WGS sequence"/>
</dbReference>
<accession>A0A327WZ39</accession>
<dbReference type="InterPro" id="IPR027843">
    <property type="entry name" value="DUF4440"/>
</dbReference>
<protein>
    <submittedName>
        <fullName evidence="4">Nuclear transport factor 2 family protein</fullName>
    </submittedName>
    <submittedName>
        <fullName evidence="3">Uncharacterized protein DUF4440</fullName>
    </submittedName>
</protein>
<feature type="chain" id="PRO_5016453179" evidence="1">
    <location>
        <begin position="29"/>
        <end position="171"/>
    </location>
</feature>
<dbReference type="Proteomes" id="UP000249203">
    <property type="component" value="Unassembled WGS sequence"/>
</dbReference>
<dbReference type="InterPro" id="IPR032710">
    <property type="entry name" value="NTF2-like_dom_sf"/>
</dbReference>
<evidence type="ECO:0000313" key="3">
    <source>
        <dbReference type="EMBL" id="RAJ98433.1"/>
    </source>
</evidence>
<evidence type="ECO:0000313" key="4">
    <source>
        <dbReference type="EMBL" id="RUO24752.1"/>
    </source>
</evidence>
<feature type="signal peptide" evidence="1">
    <location>
        <begin position="1"/>
        <end position="28"/>
    </location>
</feature>
<dbReference type="EMBL" id="QLMD01000005">
    <property type="protein sequence ID" value="RAJ98433.1"/>
    <property type="molecule type" value="Genomic_DNA"/>
</dbReference>
<comment type="caution">
    <text evidence="3">The sequence shown here is derived from an EMBL/GenBank/DDBJ whole genome shotgun (WGS) entry which is preliminary data.</text>
</comment>
<dbReference type="Gene3D" id="3.10.450.50">
    <property type="match status" value="1"/>
</dbReference>
<sequence length="171" mass="19186">MSVFTLPTRLLATSICCLSLVFASQAGAQSTTPTATNDEQVHPLQQPIQQRLDWFMQGASRGDGDVHGEFWHAELTYTSSSGQRMDKHQLMQGMWGSAPLRDEQVTQWYHARELELTVLDDVVIANFILVAEPVDGSEASYFYNTGVLVEDEGEWRAINWNATRFSDSATR</sequence>
<reference evidence="4 6" key="1">
    <citation type="journal article" date="2018" name="Front. Microbiol.">
        <title>Genome-Based Analysis Reveals the Taxonomy and Diversity of the Family Idiomarinaceae.</title>
        <authorList>
            <person name="Liu Y."/>
            <person name="Lai Q."/>
            <person name="Shao Z."/>
        </authorList>
    </citation>
    <scope>NUCLEOTIDE SEQUENCE [LARGE SCALE GENOMIC DNA]</scope>
    <source>
        <strain evidence="4 6">CF12-14</strain>
    </source>
</reference>
<dbReference type="AlphaFoldDB" id="A0A327WZ39"/>
<evidence type="ECO:0000313" key="6">
    <source>
        <dbReference type="Proteomes" id="UP000287865"/>
    </source>
</evidence>
<evidence type="ECO:0000313" key="5">
    <source>
        <dbReference type="Proteomes" id="UP000249203"/>
    </source>
</evidence>
<feature type="domain" description="DUF4440" evidence="2">
    <location>
        <begin position="56"/>
        <end position="156"/>
    </location>
</feature>
<dbReference type="SUPFAM" id="SSF54427">
    <property type="entry name" value="NTF2-like"/>
    <property type="match status" value="1"/>
</dbReference>
<gene>
    <name evidence="3" type="ORF">B0I24_105186</name>
    <name evidence="4" type="ORF">CWE07_06820</name>
</gene>
<dbReference type="Pfam" id="PF14534">
    <property type="entry name" value="DUF4440"/>
    <property type="match status" value="1"/>
</dbReference>
<evidence type="ECO:0000259" key="2">
    <source>
        <dbReference type="Pfam" id="PF14534"/>
    </source>
</evidence>
<proteinExistence type="predicted"/>
<name>A0A327WZ39_9GAMM</name>
<reference evidence="3 5" key="2">
    <citation type="submission" date="2018-06" db="EMBL/GenBank/DDBJ databases">
        <title>Genomic Encyclopedia of Type Strains, Phase III (KMG-III): the genomes of soil and plant-associated and newly described type strains.</title>
        <authorList>
            <person name="Whitman W."/>
        </authorList>
    </citation>
    <scope>NUCLEOTIDE SEQUENCE [LARGE SCALE GENOMIC DNA]</scope>
    <source>
        <strain evidence="3 5">CGMCC 1.15366</strain>
    </source>
</reference>
<dbReference type="EMBL" id="PIPK01000005">
    <property type="protein sequence ID" value="RUO24752.1"/>
    <property type="molecule type" value="Genomic_DNA"/>
</dbReference>
<organism evidence="3 5">
    <name type="scientific">Aliidiomarina maris</name>
    <dbReference type="NCBI Taxonomy" id="531312"/>
    <lineage>
        <taxon>Bacteria</taxon>
        <taxon>Pseudomonadati</taxon>
        <taxon>Pseudomonadota</taxon>
        <taxon>Gammaproteobacteria</taxon>
        <taxon>Alteromonadales</taxon>
        <taxon>Idiomarinaceae</taxon>
        <taxon>Aliidiomarina</taxon>
    </lineage>
</organism>
<dbReference type="RefSeq" id="WP_111569269.1">
    <property type="nucleotide sequence ID" value="NZ_PIPK01000005.1"/>
</dbReference>
<keyword evidence="1" id="KW-0732">Signal</keyword>
<keyword evidence="6" id="KW-1185">Reference proteome</keyword>